<sequence>MKKDEVPQDKKIIHGEDNSLVKVLYVTGNDGKYETTKYEGWDAENLAMSQAWDDIDERIGQTRQKVLDGELSPVAYYMEKSLMDLSTLAQYTGFWKFFVKKHLQPASFKKLSAKKLQRYASVFNITVEELTHFPG</sequence>
<comment type="caution">
    <text evidence="2">The sequence shown here is derived from an EMBL/GenBank/DDBJ whole genome shotgun (WGS) entry which is preliminary data.</text>
</comment>
<dbReference type="AlphaFoldDB" id="A0A0C1IYU9"/>
<evidence type="ECO:0000313" key="3">
    <source>
        <dbReference type="Proteomes" id="UP000031408"/>
    </source>
</evidence>
<evidence type="ECO:0000259" key="1">
    <source>
        <dbReference type="PROSITE" id="PS50943"/>
    </source>
</evidence>
<keyword evidence="3" id="KW-1185">Reference proteome</keyword>
<feature type="domain" description="HTH cro/C1-type" evidence="1">
    <location>
        <begin position="109"/>
        <end position="130"/>
    </location>
</feature>
<reference evidence="2 3" key="1">
    <citation type="submission" date="2014-11" db="EMBL/GenBank/DDBJ databases">
        <title>Genome sequence of Flavihumibacter solisilvae 3-3.</title>
        <authorList>
            <person name="Zhou G."/>
            <person name="Li M."/>
            <person name="Wang G."/>
        </authorList>
    </citation>
    <scope>NUCLEOTIDE SEQUENCE [LARGE SCALE GENOMIC DNA]</scope>
    <source>
        <strain evidence="2 3">3-3</strain>
    </source>
</reference>
<dbReference type="RefSeq" id="WP_039137776.1">
    <property type="nucleotide sequence ID" value="NZ_JSVC01000005.1"/>
</dbReference>
<proteinExistence type="predicted"/>
<gene>
    <name evidence="2" type="ORF">OI18_05210</name>
</gene>
<dbReference type="OrthoDB" id="9180239at2"/>
<dbReference type="InterPro" id="IPR001387">
    <property type="entry name" value="Cro/C1-type_HTH"/>
</dbReference>
<accession>A0A0C1IYU9</accession>
<evidence type="ECO:0000313" key="2">
    <source>
        <dbReference type="EMBL" id="KIC95649.1"/>
    </source>
</evidence>
<dbReference type="Proteomes" id="UP000031408">
    <property type="component" value="Unassembled WGS sequence"/>
</dbReference>
<name>A0A0C1IYU9_9BACT</name>
<organism evidence="2 3">
    <name type="scientific">Flavihumibacter solisilvae</name>
    <dbReference type="NCBI Taxonomy" id="1349421"/>
    <lineage>
        <taxon>Bacteria</taxon>
        <taxon>Pseudomonadati</taxon>
        <taxon>Bacteroidota</taxon>
        <taxon>Chitinophagia</taxon>
        <taxon>Chitinophagales</taxon>
        <taxon>Chitinophagaceae</taxon>
        <taxon>Flavihumibacter</taxon>
    </lineage>
</organism>
<dbReference type="EMBL" id="JSVC01000005">
    <property type="protein sequence ID" value="KIC95649.1"/>
    <property type="molecule type" value="Genomic_DNA"/>
</dbReference>
<protein>
    <recommendedName>
        <fullName evidence="1">HTH cro/C1-type domain-containing protein</fullName>
    </recommendedName>
</protein>
<dbReference type="PROSITE" id="PS50943">
    <property type="entry name" value="HTH_CROC1"/>
    <property type="match status" value="1"/>
</dbReference>
<dbReference type="STRING" id="1349421.OI18_05210"/>